<dbReference type="RefSeq" id="WP_170106874.1">
    <property type="nucleotide sequence ID" value="NZ_QAON01000002.1"/>
</dbReference>
<feature type="transmembrane region" description="Helical" evidence="1">
    <location>
        <begin position="181"/>
        <end position="202"/>
    </location>
</feature>
<comment type="caution">
    <text evidence="2">The sequence shown here is derived from an EMBL/GenBank/DDBJ whole genome shotgun (WGS) entry which is preliminary data.</text>
</comment>
<organism evidence="2 3">
    <name type="scientific">Agitococcus lubricus</name>
    <dbReference type="NCBI Taxonomy" id="1077255"/>
    <lineage>
        <taxon>Bacteria</taxon>
        <taxon>Pseudomonadati</taxon>
        <taxon>Pseudomonadota</taxon>
        <taxon>Gammaproteobacteria</taxon>
        <taxon>Moraxellales</taxon>
        <taxon>Moraxellaceae</taxon>
        <taxon>Agitococcus</taxon>
    </lineage>
</organism>
<name>A0A2T5J2R1_9GAMM</name>
<dbReference type="EMBL" id="QAON01000002">
    <property type="protein sequence ID" value="PTQ90805.1"/>
    <property type="molecule type" value="Genomic_DNA"/>
</dbReference>
<feature type="transmembrane region" description="Helical" evidence="1">
    <location>
        <begin position="56"/>
        <end position="78"/>
    </location>
</feature>
<feature type="transmembrane region" description="Helical" evidence="1">
    <location>
        <begin position="128"/>
        <end position="146"/>
    </location>
</feature>
<dbReference type="InterPro" id="IPR005240">
    <property type="entry name" value="DUF389"/>
</dbReference>
<dbReference type="Pfam" id="PF04087">
    <property type="entry name" value="DUF389"/>
    <property type="match status" value="1"/>
</dbReference>
<evidence type="ECO:0000313" key="2">
    <source>
        <dbReference type="EMBL" id="PTQ90805.1"/>
    </source>
</evidence>
<feature type="transmembrane region" description="Helical" evidence="1">
    <location>
        <begin position="29"/>
        <end position="50"/>
    </location>
</feature>
<gene>
    <name evidence="2" type="ORF">C8N29_102205</name>
</gene>
<feature type="transmembrane region" description="Helical" evidence="1">
    <location>
        <begin position="90"/>
        <end position="108"/>
    </location>
</feature>
<protein>
    <submittedName>
        <fullName evidence="2">Putative hydrophobic protein (TIGR00341 family)</fullName>
    </submittedName>
</protein>
<dbReference type="PANTHER" id="PTHR20992:SF9">
    <property type="entry name" value="AT15442P-RELATED"/>
    <property type="match status" value="1"/>
</dbReference>
<dbReference type="Proteomes" id="UP000244223">
    <property type="component" value="Unassembled WGS sequence"/>
</dbReference>
<accession>A0A2T5J2R1</accession>
<sequence length="433" mass="47786">MLSHLAKHFSLAHEQESPQTIHDNILSGIVFRGTNLWILMVAILMASVGLNVNSTAVIIGAMLISPLMGPIIGMGYGLGTYDFDLVRQAIKNYLFALVIGLIVSTLYFSVSPLNEAHSELLARTTPTIYDVLIAFFGGLAGFIAIVSRNKGNVITGVAIATALMPPLCTAGYGLASQQFNFVSGALYLLAINTVFIALAALVTTRLFGQPLIQQADIAQKRKANRYVTFIVALTLVPSIFLGISFIRQDQFQREVKEFVNQIKVENNYLLKYDVQPARRQINLIFGGVGLSEAQQQQLQQLAQSRGLAAKLTIQQGFSFSQLGDINHQTELLRKEVSHLREDFSKLQQTSANTVTVNLAHNLLTELQVFYPEISSVELGQISESSRLQSVTQFVIIRTQSPLLKPTPSHSLIHAWLKQRLKQEQVVVVFNPPL</sequence>
<proteinExistence type="predicted"/>
<dbReference type="NCBIfam" id="TIGR00341">
    <property type="entry name" value="TIGR00341 family protein"/>
    <property type="match status" value="1"/>
</dbReference>
<feature type="transmembrane region" description="Helical" evidence="1">
    <location>
        <begin position="223"/>
        <end position="246"/>
    </location>
</feature>
<keyword evidence="3" id="KW-1185">Reference proteome</keyword>
<dbReference type="PANTHER" id="PTHR20992">
    <property type="entry name" value="AT15442P-RELATED"/>
    <property type="match status" value="1"/>
</dbReference>
<keyword evidence="1" id="KW-0812">Transmembrane</keyword>
<keyword evidence="1" id="KW-0472">Membrane</keyword>
<reference evidence="2 3" key="1">
    <citation type="submission" date="2018-04" db="EMBL/GenBank/DDBJ databases">
        <title>Genomic Encyclopedia of Archaeal and Bacterial Type Strains, Phase II (KMG-II): from individual species to whole genera.</title>
        <authorList>
            <person name="Goeker M."/>
        </authorList>
    </citation>
    <scope>NUCLEOTIDE SEQUENCE [LARGE SCALE GENOMIC DNA]</scope>
    <source>
        <strain evidence="2 3">DSM 5822</strain>
    </source>
</reference>
<evidence type="ECO:0000313" key="3">
    <source>
        <dbReference type="Proteomes" id="UP000244223"/>
    </source>
</evidence>
<evidence type="ECO:0000256" key="1">
    <source>
        <dbReference type="SAM" id="Phobius"/>
    </source>
</evidence>
<dbReference type="AlphaFoldDB" id="A0A2T5J2R1"/>
<keyword evidence="1" id="KW-1133">Transmembrane helix</keyword>
<feature type="transmembrane region" description="Helical" evidence="1">
    <location>
        <begin position="153"/>
        <end position="175"/>
    </location>
</feature>